<accession>A0A147BVA7</accession>
<dbReference type="AlphaFoldDB" id="A0A147BVA7"/>
<proteinExistence type="predicted"/>
<evidence type="ECO:0000313" key="3">
    <source>
        <dbReference type="EMBL" id="JAR94737.1"/>
    </source>
</evidence>
<dbReference type="EMBL" id="GEGO01000667">
    <property type="protein sequence ID" value="JAR94737.1"/>
    <property type="molecule type" value="Transcribed_RNA"/>
</dbReference>
<organism evidence="3">
    <name type="scientific">Ixodes ricinus</name>
    <name type="common">Common tick</name>
    <name type="synonym">Acarus ricinus</name>
    <dbReference type="NCBI Taxonomy" id="34613"/>
    <lineage>
        <taxon>Eukaryota</taxon>
        <taxon>Metazoa</taxon>
        <taxon>Ecdysozoa</taxon>
        <taxon>Arthropoda</taxon>
        <taxon>Chelicerata</taxon>
        <taxon>Arachnida</taxon>
        <taxon>Acari</taxon>
        <taxon>Parasitiformes</taxon>
        <taxon>Ixodida</taxon>
        <taxon>Ixodoidea</taxon>
        <taxon>Ixodidae</taxon>
        <taxon>Ixodinae</taxon>
        <taxon>Ixodes</taxon>
    </lineage>
</organism>
<evidence type="ECO:0000256" key="2">
    <source>
        <dbReference type="SAM" id="SignalP"/>
    </source>
</evidence>
<name>A0A147BVA7_IXORI</name>
<feature type="chain" id="PRO_5007543198" evidence="2">
    <location>
        <begin position="19"/>
        <end position="82"/>
    </location>
</feature>
<protein>
    <submittedName>
        <fullName evidence="3">Putative secreted protein</fullName>
    </submittedName>
</protein>
<keyword evidence="2" id="KW-0732">Signal</keyword>
<evidence type="ECO:0000256" key="1">
    <source>
        <dbReference type="SAM" id="MobiDB-lite"/>
    </source>
</evidence>
<feature type="compositionally biased region" description="Polar residues" evidence="1">
    <location>
        <begin position="23"/>
        <end position="34"/>
    </location>
</feature>
<feature type="compositionally biased region" description="Basic and acidic residues" evidence="1">
    <location>
        <begin position="48"/>
        <end position="82"/>
    </location>
</feature>
<reference evidence="3" key="1">
    <citation type="journal article" date="2018" name="PLoS Negl. Trop. Dis.">
        <title>Sialome diversity of ticks revealed by RNAseq of single tick salivary glands.</title>
        <authorList>
            <person name="Perner J."/>
            <person name="Kropackova S."/>
            <person name="Kopacek P."/>
            <person name="Ribeiro J.M."/>
        </authorList>
    </citation>
    <scope>NUCLEOTIDE SEQUENCE</scope>
    <source>
        <strain evidence="3">Siblings of single egg batch collected in Ceske Budejovice</strain>
        <tissue evidence="3">Salivary glands</tissue>
    </source>
</reference>
<feature type="signal peptide" evidence="2">
    <location>
        <begin position="1"/>
        <end position="18"/>
    </location>
</feature>
<sequence length="82" mass="8711">MLDLRIFILFVLAGLCFGASLEGPQSSGDNSQDSGPPAEPQPSAQAEESNKDSSQNKENEESSPKEEKPDQEGSEPKDGTSD</sequence>
<feature type="region of interest" description="Disordered" evidence="1">
    <location>
        <begin position="19"/>
        <end position="82"/>
    </location>
</feature>